<organism evidence="4 5">
    <name type="scientific">Polymorphospora rubra</name>
    <dbReference type="NCBI Taxonomy" id="338584"/>
    <lineage>
        <taxon>Bacteria</taxon>
        <taxon>Bacillati</taxon>
        <taxon>Actinomycetota</taxon>
        <taxon>Actinomycetes</taxon>
        <taxon>Micromonosporales</taxon>
        <taxon>Micromonosporaceae</taxon>
        <taxon>Polymorphospora</taxon>
    </lineage>
</organism>
<keyword evidence="5" id="KW-1185">Reference proteome</keyword>
<dbReference type="Gene3D" id="3.40.630.30">
    <property type="match status" value="1"/>
</dbReference>
<sequence>MGDSGVDALIWKEFGGEHLAELTGLAEACLAVDGGLPLFTGSALLRARLLQSRTLGAWHGGDLVAAVSVGTARQPATSTGLVHPDWRGQGVGSRLLSWADEQAGDGDLLLTTESWSSGADALFTARGFARTFTEWVLRHELTDLPEVAHPDGVNTGPVTLGSELFATYRASFADRTGFVEPAAGEWLEELRDDDGYRPDLSLIARGPDGTAVGFLNVIDNWIDQVGVVPAWRGRRVGAHLVATALRSLAADGAREAWLCVNDDNPAAGLYRRLGFRDAGRRARYLHRRG</sequence>
<gene>
    <name evidence="4" type="ORF">Prubr_54070</name>
</gene>
<dbReference type="AlphaFoldDB" id="A0A810N4S4"/>
<keyword evidence="1" id="KW-0808">Transferase</keyword>
<evidence type="ECO:0000256" key="1">
    <source>
        <dbReference type="ARBA" id="ARBA00022679"/>
    </source>
</evidence>
<reference evidence="4" key="1">
    <citation type="submission" date="2020-08" db="EMBL/GenBank/DDBJ databases">
        <title>Whole genome shotgun sequence of Polymorphospora rubra NBRC 101157.</title>
        <authorList>
            <person name="Komaki H."/>
            <person name="Tamura T."/>
        </authorList>
    </citation>
    <scope>NUCLEOTIDE SEQUENCE</scope>
    <source>
        <strain evidence="4">NBRC 101157</strain>
    </source>
</reference>
<dbReference type="PANTHER" id="PTHR43877:SF1">
    <property type="entry name" value="ACETYLTRANSFERASE"/>
    <property type="match status" value="1"/>
</dbReference>
<dbReference type="InterPro" id="IPR050832">
    <property type="entry name" value="Bact_Acetyltransf"/>
</dbReference>
<feature type="domain" description="N-acetyltransferase" evidence="3">
    <location>
        <begin position="17"/>
        <end position="144"/>
    </location>
</feature>
<dbReference type="InterPro" id="IPR016181">
    <property type="entry name" value="Acyl_CoA_acyltransferase"/>
</dbReference>
<evidence type="ECO:0000313" key="4">
    <source>
        <dbReference type="EMBL" id="BCJ68386.1"/>
    </source>
</evidence>
<evidence type="ECO:0000313" key="5">
    <source>
        <dbReference type="Proteomes" id="UP000680866"/>
    </source>
</evidence>
<dbReference type="EMBL" id="AP023359">
    <property type="protein sequence ID" value="BCJ68386.1"/>
    <property type="molecule type" value="Genomic_DNA"/>
</dbReference>
<evidence type="ECO:0000259" key="3">
    <source>
        <dbReference type="PROSITE" id="PS51186"/>
    </source>
</evidence>
<dbReference type="PANTHER" id="PTHR43877">
    <property type="entry name" value="AMINOALKYLPHOSPHONATE N-ACETYLTRANSFERASE-RELATED-RELATED"/>
    <property type="match status" value="1"/>
</dbReference>
<protein>
    <recommendedName>
        <fullName evidence="3">N-acetyltransferase domain-containing protein</fullName>
    </recommendedName>
</protein>
<feature type="domain" description="N-acetyltransferase" evidence="3">
    <location>
        <begin position="153"/>
        <end position="289"/>
    </location>
</feature>
<proteinExistence type="predicted"/>
<dbReference type="Proteomes" id="UP000680866">
    <property type="component" value="Chromosome"/>
</dbReference>
<dbReference type="InterPro" id="IPR000182">
    <property type="entry name" value="GNAT_dom"/>
</dbReference>
<dbReference type="GO" id="GO:0016747">
    <property type="term" value="F:acyltransferase activity, transferring groups other than amino-acyl groups"/>
    <property type="evidence" value="ECO:0007669"/>
    <property type="project" value="InterPro"/>
</dbReference>
<keyword evidence="2" id="KW-0012">Acyltransferase</keyword>
<name>A0A810N4S4_9ACTN</name>
<dbReference type="RefSeq" id="WP_212817637.1">
    <property type="nucleotide sequence ID" value="NZ_AP023359.1"/>
</dbReference>
<accession>A0A810N4S4</accession>
<dbReference type="PROSITE" id="PS51186">
    <property type="entry name" value="GNAT"/>
    <property type="match status" value="2"/>
</dbReference>
<dbReference type="KEGG" id="pry:Prubr_54070"/>
<evidence type="ECO:0000256" key="2">
    <source>
        <dbReference type="ARBA" id="ARBA00023315"/>
    </source>
</evidence>
<dbReference type="SUPFAM" id="SSF55729">
    <property type="entry name" value="Acyl-CoA N-acyltransferases (Nat)"/>
    <property type="match status" value="1"/>
</dbReference>
<dbReference type="Pfam" id="PF13508">
    <property type="entry name" value="Acetyltransf_7"/>
    <property type="match status" value="1"/>
</dbReference>
<dbReference type="CDD" id="cd04301">
    <property type="entry name" value="NAT_SF"/>
    <property type="match status" value="2"/>
</dbReference>
<dbReference type="Pfam" id="PF00583">
    <property type="entry name" value="Acetyltransf_1"/>
    <property type="match status" value="1"/>
</dbReference>